<feature type="domain" description="Thioredoxin" evidence="1">
    <location>
        <begin position="16"/>
        <end position="111"/>
    </location>
</feature>
<dbReference type="PROSITE" id="PS51352">
    <property type="entry name" value="THIOREDOXIN_2"/>
    <property type="match status" value="1"/>
</dbReference>
<proteinExistence type="predicted"/>
<dbReference type="OrthoDB" id="2121326at2759"/>
<reference evidence="2" key="1">
    <citation type="submission" date="2021-04" db="EMBL/GenBank/DDBJ databases">
        <authorList>
            <person name="Chebbi M.A.C M."/>
        </authorList>
    </citation>
    <scope>NUCLEOTIDE SEQUENCE</scope>
</reference>
<dbReference type="PANTHER" id="PTHR10438">
    <property type="entry name" value="THIOREDOXIN"/>
    <property type="match status" value="1"/>
</dbReference>
<dbReference type="InterPro" id="IPR050620">
    <property type="entry name" value="Thioredoxin_H-type-like"/>
</dbReference>
<dbReference type="Proteomes" id="UP000786811">
    <property type="component" value="Unassembled WGS sequence"/>
</dbReference>
<dbReference type="PANTHER" id="PTHR10438:SF468">
    <property type="entry name" value="THIOREDOXIN-1-RELATED"/>
    <property type="match status" value="1"/>
</dbReference>
<gene>
    <name evidence="2" type="ORF">HICCMSTLAB_LOCUS6949</name>
</gene>
<dbReference type="EMBL" id="CAJNRD030001120">
    <property type="protein sequence ID" value="CAG5093613.1"/>
    <property type="molecule type" value="Genomic_DNA"/>
</dbReference>
<dbReference type="CDD" id="cd02947">
    <property type="entry name" value="TRX_family"/>
    <property type="match status" value="1"/>
</dbReference>
<name>A0A8J2HC33_COTCN</name>
<accession>A0A8J2HC33</accession>
<keyword evidence="3" id="KW-1185">Reference proteome</keyword>
<evidence type="ECO:0000313" key="2">
    <source>
        <dbReference type="EMBL" id="CAG5093613.1"/>
    </source>
</evidence>
<dbReference type="Pfam" id="PF00085">
    <property type="entry name" value="Thioredoxin"/>
    <property type="match status" value="1"/>
</dbReference>
<dbReference type="InterPro" id="IPR036249">
    <property type="entry name" value="Thioredoxin-like_sf"/>
</dbReference>
<dbReference type="SUPFAM" id="SSF52833">
    <property type="entry name" value="Thioredoxin-like"/>
    <property type="match status" value="1"/>
</dbReference>
<protein>
    <submittedName>
        <fullName evidence="2">Similar to Trx-2: Thioredoxin-2 (Drosophila yakuba)</fullName>
    </submittedName>
</protein>
<comment type="caution">
    <text evidence="2">The sequence shown here is derived from an EMBL/GenBank/DDBJ whole genome shotgun (WGS) entry which is preliminary data.</text>
</comment>
<evidence type="ECO:0000259" key="1">
    <source>
        <dbReference type="PROSITE" id="PS51352"/>
    </source>
</evidence>
<dbReference type="AlphaFoldDB" id="A0A8J2HC33"/>
<organism evidence="2 3">
    <name type="scientific">Cotesia congregata</name>
    <name type="common">Parasitoid wasp</name>
    <name type="synonym">Apanteles congregatus</name>
    <dbReference type="NCBI Taxonomy" id="51543"/>
    <lineage>
        <taxon>Eukaryota</taxon>
        <taxon>Metazoa</taxon>
        <taxon>Ecdysozoa</taxon>
        <taxon>Arthropoda</taxon>
        <taxon>Hexapoda</taxon>
        <taxon>Insecta</taxon>
        <taxon>Pterygota</taxon>
        <taxon>Neoptera</taxon>
        <taxon>Endopterygota</taxon>
        <taxon>Hymenoptera</taxon>
        <taxon>Apocrita</taxon>
        <taxon>Ichneumonoidea</taxon>
        <taxon>Braconidae</taxon>
        <taxon>Microgastrinae</taxon>
        <taxon>Cotesia</taxon>
    </lineage>
</organism>
<evidence type="ECO:0000313" key="3">
    <source>
        <dbReference type="Proteomes" id="UP000786811"/>
    </source>
</evidence>
<dbReference type="InterPro" id="IPR013766">
    <property type="entry name" value="Thioredoxin_domain"/>
</dbReference>
<sequence length="111" mass="12579">MSSYYFEKSTFVMKVLIILLLIIAVSSMAFAGSDDLKSKIAAGDNKLIVLDFYATWCDTCGMIGPKFDELAALHRDVTFIKIDCDKNESIADQYKITKLPTFIFIKNNKEY</sequence>
<dbReference type="Gene3D" id="3.40.30.10">
    <property type="entry name" value="Glutaredoxin"/>
    <property type="match status" value="1"/>
</dbReference>